<keyword evidence="4" id="KW-1185">Reference proteome</keyword>
<dbReference type="EMBL" id="JAULSR010000001">
    <property type="protein sequence ID" value="KAK0636984.1"/>
    <property type="molecule type" value="Genomic_DNA"/>
</dbReference>
<gene>
    <name evidence="3" type="ORF">B0T17DRAFT_456060</name>
</gene>
<dbReference type="Pfam" id="PF13921">
    <property type="entry name" value="Myb_DNA-bind_6"/>
    <property type="match status" value="1"/>
</dbReference>
<feature type="domain" description="Myb-like" evidence="1">
    <location>
        <begin position="1"/>
        <end position="24"/>
    </location>
</feature>
<dbReference type="GO" id="GO:0000978">
    <property type="term" value="F:RNA polymerase II cis-regulatory region sequence-specific DNA binding"/>
    <property type="evidence" value="ECO:0007669"/>
    <property type="project" value="TreeGrafter"/>
</dbReference>
<evidence type="ECO:0000313" key="4">
    <source>
        <dbReference type="Proteomes" id="UP001174934"/>
    </source>
</evidence>
<dbReference type="PANTHER" id="PTHR45614">
    <property type="entry name" value="MYB PROTEIN-RELATED"/>
    <property type="match status" value="1"/>
</dbReference>
<dbReference type="GO" id="GO:0005634">
    <property type="term" value="C:nucleus"/>
    <property type="evidence" value="ECO:0007669"/>
    <property type="project" value="TreeGrafter"/>
</dbReference>
<name>A0AA39XN52_9PEZI</name>
<feature type="non-terminal residue" evidence="3">
    <location>
        <position position="1"/>
    </location>
</feature>
<dbReference type="SUPFAM" id="SSF46689">
    <property type="entry name" value="Homeodomain-like"/>
    <property type="match status" value="2"/>
</dbReference>
<reference evidence="3" key="1">
    <citation type="submission" date="2023-06" db="EMBL/GenBank/DDBJ databases">
        <title>Genome-scale phylogeny and comparative genomics of the fungal order Sordariales.</title>
        <authorList>
            <consortium name="Lawrence Berkeley National Laboratory"/>
            <person name="Hensen N."/>
            <person name="Bonometti L."/>
            <person name="Westerberg I."/>
            <person name="Brannstrom I.O."/>
            <person name="Guillou S."/>
            <person name="Cros-Aarteil S."/>
            <person name="Calhoun S."/>
            <person name="Haridas S."/>
            <person name="Kuo A."/>
            <person name="Mondo S."/>
            <person name="Pangilinan J."/>
            <person name="Riley R."/>
            <person name="LaButti K."/>
            <person name="Andreopoulos B."/>
            <person name="Lipzen A."/>
            <person name="Chen C."/>
            <person name="Yanf M."/>
            <person name="Daum C."/>
            <person name="Ng V."/>
            <person name="Clum A."/>
            <person name="Steindorff A."/>
            <person name="Ohm R."/>
            <person name="Martin F."/>
            <person name="Silar P."/>
            <person name="Natvig D."/>
            <person name="Lalanne C."/>
            <person name="Gautier V."/>
            <person name="Ament-velasquez S.L."/>
            <person name="Kruys A."/>
            <person name="Hutchinson M.I."/>
            <person name="Powell A.J."/>
            <person name="Barry K."/>
            <person name="Miller A.N."/>
            <person name="Grigoriev I.V."/>
            <person name="Debuchy R."/>
            <person name="Gladieux P."/>
            <person name="Thoren M.H."/>
            <person name="Johannesson H."/>
        </authorList>
    </citation>
    <scope>NUCLEOTIDE SEQUENCE</scope>
    <source>
        <strain evidence="3">SMH3391-2</strain>
    </source>
</reference>
<dbReference type="Proteomes" id="UP001174934">
    <property type="component" value="Unassembled WGS sequence"/>
</dbReference>
<feature type="non-terminal residue" evidence="3">
    <location>
        <position position="123"/>
    </location>
</feature>
<protein>
    <submittedName>
        <fullName evidence="3">Homeodomain-like protein</fullName>
    </submittedName>
</protein>
<dbReference type="CDD" id="cd00167">
    <property type="entry name" value="SANT"/>
    <property type="match status" value="2"/>
</dbReference>
<dbReference type="InterPro" id="IPR001005">
    <property type="entry name" value="SANT/Myb"/>
</dbReference>
<evidence type="ECO:0000259" key="1">
    <source>
        <dbReference type="PROSITE" id="PS50090"/>
    </source>
</evidence>
<dbReference type="InterPro" id="IPR017930">
    <property type="entry name" value="Myb_dom"/>
</dbReference>
<dbReference type="InterPro" id="IPR009057">
    <property type="entry name" value="Homeodomain-like_sf"/>
</dbReference>
<dbReference type="InterPro" id="IPR050560">
    <property type="entry name" value="MYB_TF"/>
</dbReference>
<keyword evidence="3" id="KW-0238">DNA-binding</keyword>
<keyword evidence="3" id="KW-0371">Homeobox</keyword>
<accession>A0AA39XN52</accession>
<dbReference type="Gene3D" id="1.10.10.60">
    <property type="entry name" value="Homeodomain-like"/>
    <property type="match status" value="3"/>
</dbReference>
<sequence length="123" mass="14168">WRELAKMVPGRTNKDCRRRWWNSIAGGTAKGPWTESEDERLISAVRECGTRWSQVAKAVGSRNSDQCSSHWSQALNPDINYSDWTESEDDRLWQEVQGFGTNWITIASLHAPKRTTLALKNRY</sequence>
<feature type="domain" description="HTH myb-type" evidence="2">
    <location>
        <begin position="1"/>
        <end position="28"/>
    </location>
</feature>
<feature type="domain" description="HTH myb-type" evidence="2">
    <location>
        <begin position="30"/>
        <end position="79"/>
    </location>
</feature>
<feature type="domain" description="Myb-like" evidence="1">
    <location>
        <begin position="25"/>
        <end position="75"/>
    </location>
</feature>
<evidence type="ECO:0000259" key="2">
    <source>
        <dbReference type="PROSITE" id="PS51294"/>
    </source>
</evidence>
<evidence type="ECO:0000313" key="3">
    <source>
        <dbReference type="EMBL" id="KAK0636984.1"/>
    </source>
</evidence>
<dbReference type="PROSITE" id="PS51294">
    <property type="entry name" value="HTH_MYB"/>
    <property type="match status" value="2"/>
</dbReference>
<comment type="caution">
    <text evidence="3">The sequence shown here is derived from an EMBL/GenBank/DDBJ whole genome shotgun (WGS) entry which is preliminary data.</text>
</comment>
<dbReference type="PROSITE" id="PS50090">
    <property type="entry name" value="MYB_LIKE"/>
    <property type="match status" value="3"/>
</dbReference>
<dbReference type="AlphaFoldDB" id="A0AA39XN52"/>
<dbReference type="SMART" id="SM00717">
    <property type="entry name" value="SANT"/>
    <property type="match status" value="2"/>
</dbReference>
<organism evidence="3 4">
    <name type="scientific">Bombardia bombarda</name>
    <dbReference type="NCBI Taxonomy" id="252184"/>
    <lineage>
        <taxon>Eukaryota</taxon>
        <taxon>Fungi</taxon>
        <taxon>Dikarya</taxon>
        <taxon>Ascomycota</taxon>
        <taxon>Pezizomycotina</taxon>
        <taxon>Sordariomycetes</taxon>
        <taxon>Sordariomycetidae</taxon>
        <taxon>Sordariales</taxon>
        <taxon>Lasiosphaeriaceae</taxon>
        <taxon>Bombardia</taxon>
    </lineage>
</organism>
<dbReference type="GO" id="GO:0000981">
    <property type="term" value="F:DNA-binding transcription factor activity, RNA polymerase II-specific"/>
    <property type="evidence" value="ECO:0007669"/>
    <property type="project" value="TreeGrafter"/>
</dbReference>
<feature type="domain" description="Myb-like" evidence="1">
    <location>
        <begin position="76"/>
        <end position="123"/>
    </location>
</feature>
<proteinExistence type="predicted"/>